<reference evidence="2" key="1">
    <citation type="submission" date="2020-03" db="EMBL/GenBank/DDBJ databases">
        <authorList>
            <person name="Weist P."/>
        </authorList>
    </citation>
    <scope>NUCLEOTIDE SEQUENCE</scope>
</reference>
<dbReference type="AlphaFoldDB" id="A0A9N7VGG5"/>
<evidence type="ECO:0000313" key="3">
    <source>
        <dbReference type="Proteomes" id="UP001153269"/>
    </source>
</evidence>
<evidence type="ECO:0000313" key="2">
    <source>
        <dbReference type="EMBL" id="CAB1449494.1"/>
    </source>
</evidence>
<proteinExistence type="predicted"/>
<protein>
    <submittedName>
        <fullName evidence="2">Uncharacterized protein</fullName>
    </submittedName>
</protein>
<comment type="caution">
    <text evidence="2">The sequence shown here is derived from an EMBL/GenBank/DDBJ whole genome shotgun (WGS) entry which is preliminary data.</text>
</comment>
<feature type="region of interest" description="Disordered" evidence="1">
    <location>
        <begin position="60"/>
        <end position="83"/>
    </location>
</feature>
<sequence>MVMGVGLRAVLLKFEGARIALSLTEPWGPDTCTALRCDNEKQEEAKSRFLMADVFRSHSSRDRVPQVSSSISTPPPPPHHRLRNLFPSDCQPSSGDNPIWPTSVFLREDRKEKLVNDKFTPRLPLHLSANDLLEPAMPPVHLCLPPQIELFDTRRLHATTRKHKHAAFIPPDIQSGGVYALWPTCILQDWLQLYTYFLGGGDNSSMGLLQATPLLRLYLRCPVLPCTRGTHATRRWTPLSSLAMK</sequence>
<evidence type="ECO:0000256" key="1">
    <source>
        <dbReference type="SAM" id="MobiDB-lite"/>
    </source>
</evidence>
<gene>
    <name evidence="2" type="ORF">PLEPLA_LOCUS37177</name>
</gene>
<dbReference type="Proteomes" id="UP001153269">
    <property type="component" value="Unassembled WGS sequence"/>
</dbReference>
<keyword evidence="3" id="KW-1185">Reference proteome</keyword>
<accession>A0A9N7VGG5</accession>
<name>A0A9N7VGG5_PLEPL</name>
<dbReference type="EMBL" id="CADEAL010004017">
    <property type="protein sequence ID" value="CAB1449494.1"/>
    <property type="molecule type" value="Genomic_DNA"/>
</dbReference>
<organism evidence="2 3">
    <name type="scientific">Pleuronectes platessa</name>
    <name type="common">European plaice</name>
    <dbReference type="NCBI Taxonomy" id="8262"/>
    <lineage>
        <taxon>Eukaryota</taxon>
        <taxon>Metazoa</taxon>
        <taxon>Chordata</taxon>
        <taxon>Craniata</taxon>
        <taxon>Vertebrata</taxon>
        <taxon>Euteleostomi</taxon>
        <taxon>Actinopterygii</taxon>
        <taxon>Neopterygii</taxon>
        <taxon>Teleostei</taxon>
        <taxon>Neoteleostei</taxon>
        <taxon>Acanthomorphata</taxon>
        <taxon>Carangaria</taxon>
        <taxon>Pleuronectiformes</taxon>
        <taxon>Pleuronectoidei</taxon>
        <taxon>Pleuronectidae</taxon>
        <taxon>Pleuronectes</taxon>
    </lineage>
</organism>